<dbReference type="STRING" id="1365484.W6PXE5"/>
<keyword evidence="2" id="KW-1185">Reference proteome</keyword>
<dbReference type="Proteomes" id="UP000030686">
    <property type="component" value="Unassembled WGS sequence"/>
</dbReference>
<accession>W6PXE5</accession>
<reference evidence="1" key="1">
    <citation type="journal article" date="2014" name="Nat. Commun.">
        <title>Multiple recent horizontal transfers of a large genomic region in cheese making fungi.</title>
        <authorList>
            <person name="Cheeseman K."/>
            <person name="Ropars J."/>
            <person name="Renault P."/>
            <person name="Dupont J."/>
            <person name="Gouzy J."/>
            <person name="Branca A."/>
            <person name="Abraham A.L."/>
            <person name="Ceppi M."/>
            <person name="Conseiller E."/>
            <person name="Debuchy R."/>
            <person name="Malagnac F."/>
            <person name="Goarin A."/>
            <person name="Silar P."/>
            <person name="Lacoste S."/>
            <person name="Sallet E."/>
            <person name="Bensimon A."/>
            <person name="Giraud T."/>
            <person name="Brygoo Y."/>
        </authorList>
    </citation>
    <scope>NUCLEOTIDE SEQUENCE [LARGE SCALE GENOMIC DNA]</scope>
    <source>
        <strain evidence="1">FM164</strain>
    </source>
</reference>
<organism evidence="1 2">
    <name type="scientific">Penicillium roqueforti (strain FM164)</name>
    <dbReference type="NCBI Taxonomy" id="1365484"/>
    <lineage>
        <taxon>Eukaryota</taxon>
        <taxon>Fungi</taxon>
        <taxon>Dikarya</taxon>
        <taxon>Ascomycota</taxon>
        <taxon>Pezizomycotina</taxon>
        <taxon>Eurotiomycetes</taxon>
        <taxon>Eurotiomycetidae</taxon>
        <taxon>Eurotiales</taxon>
        <taxon>Aspergillaceae</taxon>
        <taxon>Penicillium</taxon>
    </lineage>
</organism>
<proteinExistence type="predicted"/>
<dbReference type="EMBL" id="HG792015">
    <property type="protein sequence ID" value="CDM28893.1"/>
    <property type="molecule type" value="Genomic_DNA"/>
</dbReference>
<sequence length="78" mass="8319">MDSLPPSPNPSGATAKLSTTVPPDVGRFAMLIPIDIIARLAIDAAANSGSEPHMKFIKESVFNKTLIGYFETVPDYIA</sequence>
<evidence type="ECO:0000313" key="1">
    <source>
        <dbReference type="EMBL" id="CDM28893.1"/>
    </source>
</evidence>
<name>W6PXE5_PENRF</name>
<evidence type="ECO:0000313" key="2">
    <source>
        <dbReference type="Proteomes" id="UP000030686"/>
    </source>
</evidence>
<protein>
    <submittedName>
        <fullName evidence="1">Genomic scaffold, ProqFM164S01</fullName>
    </submittedName>
</protein>
<dbReference type="AlphaFoldDB" id="W6PXE5"/>
<gene>
    <name evidence="1" type="ORF">PROQFM164_S01g002704</name>
</gene>